<dbReference type="HAMAP" id="MF_01225_B">
    <property type="entry name" value="MoaA_B"/>
    <property type="match status" value="1"/>
</dbReference>
<evidence type="ECO:0000256" key="1">
    <source>
        <dbReference type="ARBA" id="ARBA00022485"/>
    </source>
</evidence>
<evidence type="ECO:0000256" key="2">
    <source>
        <dbReference type="ARBA" id="ARBA00022691"/>
    </source>
</evidence>
<feature type="binding site" evidence="10">
    <location>
        <position position="41"/>
    </location>
    <ligand>
        <name>[4Fe-4S] cluster</name>
        <dbReference type="ChEBI" id="CHEBI:49883"/>
        <label>1</label>
        <note>4Fe-4S-S-AdoMet</note>
    </ligand>
</feature>
<keyword evidence="5 10" id="KW-0408">Iron</keyword>
<feature type="binding site" evidence="10">
    <location>
        <position position="265"/>
    </location>
    <ligand>
        <name>[4Fe-4S] cluster</name>
        <dbReference type="ChEBI" id="CHEBI:49883"/>
        <label>2</label>
        <note>4Fe-4S-substrate</note>
    </ligand>
</feature>
<evidence type="ECO:0000256" key="10">
    <source>
        <dbReference type="HAMAP-Rule" id="MF_01225"/>
    </source>
</evidence>
<dbReference type="InterPro" id="IPR058240">
    <property type="entry name" value="rSAM_sf"/>
</dbReference>
<name>A0ABP6V9P6_9GAMM</name>
<evidence type="ECO:0000256" key="7">
    <source>
        <dbReference type="ARBA" id="ARBA00023134"/>
    </source>
</evidence>
<keyword evidence="3 10" id="KW-0479">Metal-binding</keyword>
<feature type="binding site" evidence="10">
    <location>
        <position position="76"/>
    </location>
    <ligand>
        <name>GTP</name>
        <dbReference type="ChEBI" id="CHEBI:37565"/>
    </ligand>
</feature>
<dbReference type="Pfam" id="PF06463">
    <property type="entry name" value="Mob_synth_C"/>
    <property type="match status" value="1"/>
</dbReference>
<evidence type="ECO:0000256" key="8">
    <source>
        <dbReference type="ARBA" id="ARBA00023150"/>
    </source>
</evidence>
<keyword evidence="9 10" id="KW-0456">Lyase</keyword>
<feature type="binding site" evidence="10">
    <location>
        <position position="27"/>
    </location>
    <ligand>
        <name>GTP</name>
        <dbReference type="ChEBI" id="CHEBI:37565"/>
    </ligand>
</feature>
<reference evidence="13" key="1">
    <citation type="journal article" date="2019" name="Int. J. Syst. Evol. Microbiol.">
        <title>The Global Catalogue of Microorganisms (GCM) 10K type strain sequencing project: providing services to taxonomists for standard genome sequencing and annotation.</title>
        <authorList>
            <consortium name="The Broad Institute Genomics Platform"/>
            <consortium name="The Broad Institute Genome Sequencing Center for Infectious Disease"/>
            <person name="Wu L."/>
            <person name="Ma J."/>
        </authorList>
    </citation>
    <scope>NUCLEOTIDE SEQUENCE [LARGE SCALE GENOMIC DNA]</scope>
    <source>
        <strain evidence="13">JCM 17110</strain>
    </source>
</reference>
<dbReference type="EMBL" id="BAABCX010000001">
    <property type="protein sequence ID" value="GAA3531563.1"/>
    <property type="molecule type" value="Genomic_DNA"/>
</dbReference>
<organism evidence="12 13">
    <name type="scientific">Zobellella aerophila</name>
    <dbReference type="NCBI Taxonomy" id="870480"/>
    <lineage>
        <taxon>Bacteria</taxon>
        <taxon>Pseudomonadati</taxon>
        <taxon>Pseudomonadota</taxon>
        <taxon>Gammaproteobacteria</taxon>
        <taxon>Aeromonadales</taxon>
        <taxon>Aeromonadaceae</taxon>
        <taxon>Zobellella</taxon>
    </lineage>
</organism>
<evidence type="ECO:0000259" key="11">
    <source>
        <dbReference type="PROSITE" id="PS51918"/>
    </source>
</evidence>
<comment type="similarity">
    <text evidence="10">Belongs to the radical SAM superfamily. MoaA family.</text>
</comment>
<dbReference type="EC" id="4.1.99.22" evidence="10"/>
<feature type="binding site" evidence="10">
    <location>
        <position position="282"/>
    </location>
    <ligand>
        <name>[4Fe-4S] cluster</name>
        <dbReference type="ChEBI" id="CHEBI:49883"/>
        <label>2</label>
        <note>4Fe-4S-substrate</note>
    </ligand>
</feature>
<proteinExistence type="inferred from homology"/>
<feature type="binding site" evidence="10">
    <location>
        <position position="34"/>
    </location>
    <ligand>
        <name>[4Fe-4S] cluster</name>
        <dbReference type="ChEBI" id="CHEBI:49883"/>
        <label>1</label>
        <note>4Fe-4S-S-AdoMet</note>
    </ligand>
</feature>
<keyword evidence="6 10" id="KW-0411">Iron-sulfur</keyword>
<dbReference type="CDD" id="cd21117">
    <property type="entry name" value="Twitch_MoaA"/>
    <property type="match status" value="1"/>
</dbReference>
<evidence type="ECO:0000313" key="12">
    <source>
        <dbReference type="EMBL" id="GAA3531563.1"/>
    </source>
</evidence>
<feature type="binding site" evidence="10">
    <location>
        <position position="202"/>
    </location>
    <ligand>
        <name>S-adenosyl-L-methionine</name>
        <dbReference type="ChEBI" id="CHEBI:59789"/>
    </ligand>
</feature>
<evidence type="ECO:0000256" key="9">
    <source>
        <dbReference type="ARBA" id="ARBA00023239"/>
    </source>
</evidence>
<comment type="function">
    <text evidence="10">Catalyzes the cyclization of GTP to (8S)-3',8-cyclo-7,8-dihydroguanosine 5'-triphosphate.</text>
</comment>
<feature type="binding site" evidence="10">
    <location>
        <position position="107"/>
    </location>
    <ligand>
        <name>GTP</name>
        <dbReference type="ChEBI" id="CHEBI:37565"/>
    </ligand>
</feature>
<dbReference type="SMART" id="SM00729">
    <property type="entry name" value="Elp3"/>
    <property type="match status" value="1"/>
</dbReference>
<keyword evidence="7 10" id="KW-0342">GTP-binding</keyword>
<dbReference type="NCBIfam" id="TIGR02666">
    <property type="entry name" value="moaA"/>
    <property type="match status" value="1"/>
</dbReference>
<evidence type="ECO:0000256" key="3">
    <source>
        <dbReference type="ARBA" id="ARBA00022723"/>
    </source>
</evidence>
<comment type="catalytic activity">
    <reaction evidence="10">
        <text>GTP + AH2 + S-adenosyl-L-methionine = (8S)-3',8-cyclo-7,8-dihydroguanosine 5'-triphosphate + 5'-deoxyadenosine + L-methionine + A + H(+)</text>
        <dbReference type="Rhea" id="RHEA:49576"/>
        <dbReference type="ChEBI" id="CHEBI:13193"/>
        <dbReference type="ChEBI" id="CHEBI:15378"/>
        <dbReference type="ChEBI" id="CHEBI:17319"/>
        <dbReference type="ChEBI" id="CHEBI:17499"/>
        <dbReference type="ChEBI" id="CHEBI:37565"/>
        <dbReference type="ChEBI" id="CHEBI:57844"/>
        <dbReference type="ChEBI" id="CHEBI:59789"/>
        <dbReference type="ChEBI" id="CHEBI:131766"/>
        <dbReference type="EC" id="4.1.99.22"/>
    </reaction>
</comment>
<evidence type="ECO:0000313" key="13">
    <source>
        <dbReference type="Proteomes" id="UP001500795"/>
    </source>
</evidence>
<comment type="caution">
    <text evidence="12">The sequence shown here is derived from an EMBL/GenBank/DDBJ whole genome shotgun (WGS) entry which is preliminary data.</text>
</comment>
<dbReference type="InterPro" id="IPR050105">
    <property type="entry name" value="MoCo_biosynth_MoaA/MoaC"/>
</dbReference>
<dbReference type="InterPro" id="IPR040064">
    <property type="entry name" value="MoaA-like"/>
</dbReference>
<dbReference type="PANTHER" id="PTHR22960:SF28">
    <property type="entry name" value="GTP 3',8-CYCLASE"/>
    <property type="match status" value="1"/>
</dbReference>
<feature type="binding site" evidence="10">
    <location>
        <position position="80"/>
    </location>
    <ligand>
        <name>S-adenosyl-L-methionine</name>
        <dbReference type="ChEBI" id="CHEBI:59789"/>
    </ligand>
</feature>
<dbReference type="PANTHER" id="PTHR22960">
    <property type="entry name" value="MOLYBDOPTERIN COFACTOR SYNTHESIS PROTEIN A"/>
    <property type="match status" value="1"/>
</dbReference>
<keyword evidence="8 10" id="KW-0501">Molybdenum cofactor biosynthesis</keyword>
<dbReference type="SFLD" id="SFLDG01386">
    <property type="entry name" value="main_SPASM_domain-containing"/>
    <property type="match status" value="1"/>
</dbReference>
<feature type="binding site" evidence="10">
    <location>
        <begin position="270"/>
        <end position="272"/>
    </location>
    <ligand>
        <name>GTP</name>
        <dbReference type="ChEBI" id="CHEBI:37565"/>
    </ligand>
</feature>
<dbReference type="Pfam" id="PF04055">
    <property type="entry name" value="Radical_SAM"/>
    <property type="match status" value="1"/>
</dbReference>
<feature type="binding site" evidence="10">
    <location>
        <position position="131"/>
    </location>
    <ligand>
        <name>S-adenosyl-L-methionine</name>
        <dbReference type="ChEBI" id="CHEBI:59789"/>
    </ligand>
</feature>
<protein>
    <recommendedName>
        <fullName evidence="10">GTP 3',8-cyclase</fullName>
        <ecNumber evidence="10">4.1.99.22</ecNumber>
    </recommendedName>
    <alternativeName>
        <fullName evidence="10">Molybdenum cofactor biosynthesis protein A</fullName>
    </alternativeName>
</protein>
<evidence type="ECO:0000256" key="6">
    <source>
        <dbReference type="ARBA" id="ARBA00023014"/>
    </source>
</evidence>
<dbReference type="InterPro" id="IPR007197">
    <property type="entry name" value="rSAM"/>
</dbReference>
<feature type="binding site" evidence="10">
    <location>
        <position position="268"/>
    </location>
    <ligand>
        <name>[4Fe-4S] cluster</name>
        <dbReference type="ChEBI" id="CHEBI:49883"/>
        <label>2</label>
        <note>4Fe-4S-substrate</note>
    </ligand>
</feature>
<keyword evidence="1 10" id="KW-0004">4Fe-4S</keyword>
<evidence type="ECO:0000256" key="4">
    <source>
        <dbReference type="ARBA" id="ARBA00022741"/>
    </source>
</evidence>
<keyword evidence="13" id="KW-1185">Reference proteome</keyword>
<feature type="binding site" evidence="10">
    <location>
        <position position="38"/>
    </location>
    <ligand>
        <name>[4Fe-4S] cluster</name>
        <dbReference type="ChEBI" id="CHEBI:49883"/>
        <label>1</label>
        <note>4Fe-4S-S-AdoMet</note>
    </ligand>
</feature>
<feature type="binding site" evidence="10">
    <location>
        <position position="40"/>
    </location>
    <ligand>
        <name>S-adenosyl-L-methionine</name>
        <dbReference type="ChEBI" id="CHEBI:59789"/>
    </ligand>
</feature>
<comment type="cofactor">
    <cofactor evidence="10">
        <name>[4Fe-4S] cluster</name>
        <dbReference type="ChEBI" id="CHEBI:49883"/>
    </cofactor>
    <text evidence="10">Binds 2 [4Fe-4S] clusters. Binds 1 [4Fe-4S] cluster coordinated with 3 cysteines and an exchangeable S-adenosyl-L-methionine and 1 [4Fe-4S] cluster coordinated with 3 cysteines and the GTP-derived substrate.</text>
</comment>
<keyword evidence="2 10" id="KW-0949">S-adenosyl-L-methionine</keyword>
<dbReference type="InterPro" id="IPR013785">
    <property type="entry name" value="Aldolase_TIM"/>
</dbReference>
<evidence type="ECO:0000256" key="5">
    <source>
        <dbReference type="ARBA" id="ARBA00023004"/>
    </source>
</evidence>
<dbReference type="SFLD" id="SFLDG01383">
    <property type="entry name" value="cyclic_pyranopterin_phosphate"/>
    <property type="match status" value="1"/>
</dbReference>
<dbReference type="PROSITE" id="PS51918">
    <property type="entry name" value="RADICAL_SAM"/>
    <property type="match status" value="1"/>
</dbReference>
<dbReference type="SUPFAM" id="SSF102114">
    <property type="entry name" value="Radical SAM enzymes"/>
    <property type="match status" value="1"/>
</dbReference>
<dbReference type="InterPro" id="IPR010505">
    <property type="entry name" value="MoaA_twitch"/>
</dbReference>
<comment type="subunit">
    <text evidence="10">Monomer and homodimer.</text>
</comment>
<dbReference type="InterPro" id="IPR013483">
    <property type="entry name" value="MoaA"/>
</dbReference>
<accession>A0ABP6V9P6</accession>
<dbReference type="CDD" id="cd01335">
    <property type="entry name" value="Radical_SAM"/>
    <property type="match status" value="1"/>
</dbReference>
<dbReference type="SFLD" id="SFLDS00029">
    <property type="entry name" value="Radical_SAM"/>
    <property type="match status" value="1"/>
</dbReference>
<sequence length="337" mass="38019">MSLPPMLGKVFMSELQDAFARKFYYLRLSITDVCNFKCQYCLPDGYRPDGRKSFLTLDEIGRLTRAFAAMGTNKVRITGGEPSLRKDFTQIIETVAATPGIRKVATTTNGYRMAKQVADWRRAGLSAINVSVDSLDPRMFQQITGENRFHEVMAGIDAALVAGFSQVKVNTVLMRGLNDGELDRFLAWIKHHPIQLRFIELMQTGEMDDLFRRHHVRGALIKEQLIRTGWQQKVRAHNDGPAEVFWHPDYQGEIGLIMPYAKDFCASCNRLRVSSLGKLHLCLFGDYGVELRDLLTEDNQLASLQTRLREALADKKASHFLHQGNTGFTPHLASIGG</sequence>
<comment type="pathway">
    <text evidence="10">Cofactor biosynthesis; molybdopterin biosynthesis.</text>
</comment>
<keyword evidence="4 10" id="KW-0547">Nucleotide-binding</keyword>
<dbReference type="Proteomes" id="UP001500795">
    <property type="component" value="Unassembled WGS sequence"/>
</dbReference>
<feature type="domain" description="Radical SAM core" evidence="11">
    <location>
        <begin position="18"/>
        <end position="242"/>
    </location>
</feature>
<feature type="binding site" evidence="10">
    <location>
        <position position="168"/>
    </location>
    <ligand>
        <name>GTP</name>
        <dbReference type="ChEBI" id="CHEBI:37565"/>
    </ligand>
</feature>
<gene>
    <name evidence="10 12" type="primary">moaA</name>
    <name evidence="12" type="ORF">GCM10022394_08580</name>
</gene>
<dbReference type="InterPro" id="IPR006638">
    <property type="entry name" value="Elp3/MiaA/NifB-like_rSAM"/>
</dbReference>
<dbReference type="Gene3D" id="3.20.20.70">
    <property type="entry name" value="Aldolase class I"/>
    <property type="match status" value="1"/>
</dbReference>
<dbReference type="SFLD" id="SFLDG01067">
    <property type="entry name" value="SPASM/twitch_domain_containing"/>
    <property type="match status" value="1"/>
</dbReference>